<dbReference type="PATRIC" id="fig|298794.3.peg.5450"/>
<comment type="caution">
    <text evidence="2">The sequence shown here is derived from an EMBL/GenBank/DDBJ whole genome shotgun (WGS) entry which is preliminary data.</text>
</comment>
<dbReference type="Pfam" id="PF02538">
    <property type="entry name" value="Hydantoinase_B"/>
    <property type="match status" value="1"/>
</dbReference>
<dbReference type="AlphaFoldDB" id="A0A0J6T0J0"/>
<evidence type="ECO:0000313" key="3">
    <source>
        <dbReference type="Proteomes" id="UP000035955"/>
    </source>
</evidence>
<dbReference type="OrthoDB" id="9761586at2"/>
<keyword evidence="3" id="KW-1185">Reference proteome</keyword>
<dbReference type="GO" id="GO:0006749">
    <property type="term" value="P:glutathione metabolic process"/>
    <property type="evidence" value="ECO:0007669"/>
    <property type="project" value="TreeGrafter"/>
</dbReference>
<proteinExistence type="predicted"/>
<dbReference type="PANTHER" id="PTHR11365">
    <property type="entry name" value="5-OXOPROLINASE RELATED"/>
    <property type="match status" value="1"/>
</dbReference>
<dbReference type="EMBL" id="LABY01000039">
    <property type="protein sequence ID" value="KMO40970.1"/>
    <property type="molecule type" value="Genomic_DNA"/>
</dbReference>
<dbReference type="InterPro" id="IPR045079">
    <property type="entry name" value="Oxoprolinase-like"/>
</dbReference>
<organism evidence="2 3">
    <name type="scientific">Methylobacterium variabile</name>
    <dbReference type="NCBI Taxonomy" id="298794"/>
    <lineage>
        <taxon>Bacteria</taxon>
        <taxon>Pseudomonadati</taxon>
        <taxon>Pseudomonadota</taxon>
        <taxon>Alphaproteobacteria</taxon>
        <taxon>Hyphomicrobiales</taxon>
        <taxon>Methylobacteriaceae</taxon>
        <taxon>Methylobacterium</taxon>
    </lineage>
</organism>
<evidence type="ECO:0000313" key="2">
    <source>
        <dbReference type="EMBL" id="KMO40970.1"/>
    </source>
</evidence>
<evidence type="ECO:0000259" key="1">
    <source>
        <dbReference type="Pfam" id="PF02538"/>
    </source>
</evidence>
<accession>A0A0J6T0J0</accession>
<name>A0A0J6T0J0_9HYPH</name>
<protein>
    <submittedName>
        <fullName evidence="2">Methylhydantoinase</fullName>
    </submittedName>
</protein>
<gene>
    <name evidence="2" type="ORF">VQ02_06710</name>
</gene>
<dbReference type="GO" id="GO:0017168">
    <property type="term" value="F:5-oxoprolinase (ATP-hydrolyzing) activity"/>
    <property type="evidence" value="ECO:0007669"/>
    <property type="project" value="TreeGrafter"/>
</dbReference>
<dbReference type="InterPro" id="IPR003692">
    <property type="entry name" value="Hydantoinase_B"/>
</dbReference>
<feature type="domain" description="Hydantoinase B/oxoprolinase" evidence="1">
    <location>
        <begin position="4"/>
        <end position="523"/>
    </location>
</feature>
<dbReference type="RefSeq" id="WP_048443390.1">
    <property type="nucleotide sequence ID" value="NZ_LABY01000039.1"/>
</dbReference>
<dbReference type="PANTHER" id="PTHR11365:SF23">
    <property type="entry name" value="HYPOTHETICAL 5-OXOPROLINASE (EUROFUNG)-RELATED"/>
    <property type="match status" value="1"/>
</dbReference>
<dbReference type="Proteomes" id="UP000035955">
    <property type="component" value="Unassembled WGS sequence"/>
</dbReference>
<dbReference type="GO" id="GO:0005829">
    <property type="term" value="C:cytosol"/>
    <property type="evidence" value="ECO:0007669"/>
    <property type="project" value="TreeGrafter"/>
</dbReference>
<sequence length="526" mass="55769">MTIDPVSLEVVRNALIAIAEEMSMVVMRAARSPLLREAGDHSSALTDAAGFLIAQGQDVPVHLGVLSFTVREFLAVVPPAEMRPGDVWIVNTPEVGGNHLPDVKLIRPVFSGAILYAFAVSLAHWADIGGAAPGSYYAAAIDAWQEGLRIPPVRLVAGEAIDERMMAFILANVRGPEERRGDILAQIAATAVAARRLAELDRRYGEPFLAEAFEAIHARAERQMRAAIAALPDGVYQGEDFMDDDGHGGPPQPIRVTATIAGDEITFDFSDSADAVPGPINTTPFIAGAAAFYVMKALFGPEIQPSAGCYRPLRVVTRPGSILDGGATAPVVGGNHETCQRIADAIFQAFRPFAVERMSAGGPTTAGLLIFGARRDDGSWSTFYEVHCGGEGARTDRDGMAATRVHLANVMNTPAEVIESEYPITVEFQRLRRGSGGRGRHAGGDGVCRGYRMQAEGVSLTTMFERAVVPPYGLEGGEDGAPFRVRLERGSEETLTLAGKTNIVVGAGDLVVAESCGGGGYGRSPD</sequence>
<reference evidence="2 3" key="1">
    <citation type="submission" date="2015-03" db="EMBL/GenBank/DDBJ databases">
        <title>Genome sequencing of Methylobacterium variabile DSM 16961.</title>
        <authorList>
            <person name="Chaudhry V."/>
            <person name="Patil P.B."/>
        </authorList>
    </citation>
    <scope>NUCLEOTIDE SEQUENCE [LARGE SCALE GENOMIC DNA]</scope>
    <source>
        <strain evidence="2 3">DSM 16961</strain>
    </source>
</reference>